<dbReference type="Gene3D" id="4.10.800.20">
    <property type="match status" value="1"/>
</dbReference>
<name>A0ABR1G6U5_AURAN</name>
<comment type="caution">
    <text evidence="2">The sequence shown here is derived from an EMBL/GenBank/DDBJ whole genome shotgun (WGS) entry which is preliminary data.</text>
</comment>
<dbReference type="Pfam" id="PF19326">
    <property type="entry name" value="AMP_deaminase"/>
    <property type="match status" value="1"/>
</dbReference>
<sequence>MRRASTCCAGVCGEDIAQLAFEEGVNLEDQVPVRARGRSIINLQPAMRKSIVVAAAAPLVSPRTAEVQLDAAVCAALLETLELRKTYAAARRGEAGGAPEVAVGMPSEAAVAALNRVVEVSQDPDVQAFCRTRCLMLEKRYDMYDLEHQYREHEDQAKCNTDFHSVAKADTHIHASAMMTAVQLDQFMRRIYERDRDRPLDDKGKTVGSAMRGAGFQTKGEHNAESLNVQASYRMFGNFKNFNAAFTPLGSRELKSLFMGYEALEGEYLAAMVRECAGVAHEGAGAFLEPRFSIYGRKPSEWKTFATWVRRWQVDEMPGVLIAIQLPRVYPVWRRMGAVTSFGAMLRNFWGPLFEAALSDEDDDVKWLLDKIRVIDTVDDESIEDHPDLAGLCGADDWTSEKNPPYGYYAYYMHENVARLNALLRARKLRSSPLTFKPHAGEAGPADHLATAFLFSDGVSHGINLETQQEAVALQYLYYAAQVPIGVSPISNSVLFLKYAQNPFPTLFKRGLCVALTTDDPLMFHTTPTPLLEEYATARHAFALSSVDMCEIARNSCVAAFSDEERMDLHNDENPDCTNVPACRLNFRQATLQGELDLLAARGGAL</sequence>
<dbReference type="SUPFAM" id="SSF51556">
    <property type="entry name" value="Metallo-dependent hydrolases"/>
    <property type="match status" value="1"/>
</dbReference>
<gene>
    <name evidence="2" type="primary">AMPD2</name>
    <name evidence="2" type="ORF">SO694_00044038</name>
</gene>
<dbReference type="InterPro" id="IPR006329">
    <property type="entry name" value="AMPD"/>
</dbReference>
<evidence type="ECO:0000313" key="2">
    <source>
        <dbReference type="EMBL" id="KAK7249042.1"/>
    </source>
</evidence>
<dbReference type="PANTHER" id="PTHR11359:SF0">
    <property type="entry name" value="AMP DEAMINASE"/>
    <property type="match status" value="1"/>
</dbReference>
<evidence type="ECO:0000313" key="3">
    <source>
        <dbReference type="Proteomes" id="UP001363151"/>
    </source>
</evidence>
<reference evidence="2 3" key="1">
    <citation type="submission" date="2024-03" db="EMBL/GenBank/DDBJ databases">
        <title>Aureococcus anophagefferens CCMP1851 and Kratosvirus quantuckense: Draft genome of a second virus-susceptible host strain in the model system.</title>
        <authorList>
            <person name="Chase E."/>
            <person name="Truchon A.R."/>
            <person name="Schepens W."/>
            <person name="Wilhelm S.W."/>
        </authorList>
    </citation>
    <scope>NUCLEOTIDE SEQUENCE [LARGE SCALE GENOMIC DNA]</scope>
    <source>
        <strain evidence="2 3">CCMP1851</strain>
    </source>
</reference>
<organism evidence="2 3">
    <name type="scientific">Aureococcus anophagefferens</name>
    <name type="common">Harmful bloom alga</name>
    <dbReference type="NCBI Taxonomy" id="44056"/>
    <lineage>
        <taxon>Eukaryota</taxon>
        <taxon>Sar</taxon>
        <taxon>Stramenopiles</taxon>
        <taxon>Ochrophyta</taxon>
        <taxon>Pelagophyceae</taxon>
        <taxon>Pelagomonadales</taxon>
        <taxon>Pelagomonadaceae</taxon>
        <taxon>Aureococcus</taxon>
    </lineage>
</organism>
<dbReference type="InterPro" id="IPR032466">
    <property type="entry name" value="Metal_Hydrolase"/>
</dbReference>
<dbReference type="EMBL" id="JBBJCI010000083">
    <property type="protein sequence ID" value="KAK7249042.1"/>
    <property type="molecule type" value="Genomic_DNA"/>
</dbReference>
<evidence type="ECO:0000256" key="1">
    <source>
        <dbReference type="ARBA" id="ARBA00006676"/>
    </source>
</evidence>
<dbReference type="Gene3D" id="3.20.20.140">
    <property type="entry name" value="Metal-dependent hydrolases"/>
    <property type="match status" value="1"/>
</dbReference>
<keyword evidence="3" id="KW-1185">Reference proteome</keyword>
<protein>
    <submittedName>
        <fullName evidence="2">Adenosine-phosphate deaminase</fullName>
    </submittedName>
</protein>
<comment type="similarity">
    <text evidence="1">Belongs to the metallo-dependent hydrolases superfamily. Adenosine and AMP deaminases family.</text>
</comment>
<dbReference type="PANTHER" id="PTHR11359">
    <property type="entry name" value="AMP DEAMINASE"/>
    <property type="match status" value="1"/>
</dbReference>
<accession>A0ABR1G6U5</accession>
<dbReference type="Proteomes" id="UP001363151">
    <property type="component" value="Unassembled WGS sequence"/>
</dbReference>
<proteinExistence type="inferred from homology"/>